<comment type="caution">
    <text evidence="6">The sequence shown here is derived from an EMBL/GenBank/DDBJ whole genome shotgun (WGS) entry which is preliminary data.</text>
</comment>
<dbReference type="EMBL" id="AVBG01000003">
    <property type="protein sequence ID" value="KGP92176.1"/>
    <property type="molecule type" value="Genomic_DNA"/>
</dbReference>
<dbReference type="InterPro" id="IPR003593">
    <property type="entry name" value="AAA+_ATPase"/>
</dbReference>
<dbReference type="RefSeq" id="WP_036781207.1">
    <property type="nucleotide sequence ID" value="NZ_AVBG01000003.1"/>
</dbReference>
<feature type="domain" description="ABC transporter" evidence="5">
    <location>
        <begin position="4"/>
        <end position="232"/>
    </location>
</feature>
<dbReference type="Pfam" id="PF00005">
    <property type="entry name" value="ABC_tran"/>
    <property type="match status" value="1"/>
</dbReference>
<dbReference type="eggNOG" id="COG1131">
    <property type="taxonomic scope" value="Bacteria"/>
</dbReference>
<dbReference type="InterPro" id="IPR017871">
    <property type="entry name" value="ABC_transporter-like_CS"/>
</dbReference>
<dbReference type="PANTHER" id="PTHR43335:SF4">
    <property type="entry name" value="ABC TRANSPORTER, ATP-BINDING PROTEIN"/>
    <property type="match status" value="1"/>
</dbReference>
<sequence>MNVMEAKRLTKTYNGQAGIRDVSLEIEEGMVYGFLGPNGAGKSTFVRTMLGLLNPTSGEGRILGEPIGTPKSREKVGYLPELFRYPDWLTGRKLLESHAELCKVPIRERKKRIEEVIDLVGMTGRDKQKIKGYSKGMSQRIGLACALINDPKLIFLDEPTSALDPIGRKDVRDLMLHLRDQGKTIFLNSHLLNEVESVCDHVSIVHKSEMIVQGKWRELMMVEAQVEIMSSATAGLTNLDFPDFVRNAENKEVLNDRSKALYQLKSEEDIPRLVDFLASHKLPIYEVTPVIPHLEDVFMYWVNEKEQRYVDHR</sequence>
<dbReference type="STRING" id="1385513.N780_00985"/>
<dbReference type="Gene3D" id="3.40.50.300">
    <property type="entry name" value="P-loop containing nucleotide triphosphate hydrolases"/>
    <property type="match status" value="1"/>
</dbReference>
<reference evidence="6 7" key="1">
    <citation type="submission" date="2013-08" db="EMBL/GenBank/DDBJ databases">
        <title>Genome of Pontibacillus chungwhensis.</title>
        <authorList>
            <person name="Wang Q."/>
            <person name="Wang G."/>
        </authorList>
    </citation>
    <scope>NUCLEOTIDE SEQUENCE [LARGE SCALE GENOMIC DNA]</scope>
    <source>
        <strain evidence="6 7">BH030062</strain>
    </source>
</reference>
<evidence type="ECO:0000259" key="5">
    <source>
        <dbReference type="PROSITE" id="PS50893"/>
    </source>
</evidence>
<keyword evidence="4" id="KW-0067">ATP-binding</keyword>
<accession>A0A0A2V033</accession>
<evidence type="ECO:0000256" key="2">
    <source>
        <dbReference type="ARBA" id="ARBA00022448"/>
    </source>
</evidence>
<keyword evidence="3" id="KW-0547">Nucleotide-binding</keyword>
<proteinExistence type="inferred from homology"/>
<comment type="similarity">
    <text evidence="1">Belongs to the ABC transporter superfamily.</text>
</comment>
<keyword evidence="2" id="KW-0813">Transport</keyword>
<evidence type="ECO:0000313" key="7">
    <source>
        <dbReference type="Proteomes" id="UP000030153"/>
    </source>
</evidence>
<evidence type="ECO:0000313" key="6">
    <source>
        <dbReference type="EMBL" id="KGP92176.1"/>
    </source>
</evidence>
<dbReference type="Proteomes" id="UP000030153">
    <property type="component" value="Unassembled WGS sequence"/>
</dbReference>
<dbReference type="SMART" id="SM00382">
    <property type="entry name" value="AAA"/>
    <property type="match status" value="1"/>
</dbReference>
<dbReference type="GO" id="GO:0005524">
    <property type="term" value="F:ATP binding"/>
    <property type="evidence" value="ECO:0007669"/>
    <property type="project" value="UniProtKB-KW"/>
</dbReference>
<dbReference type="AlphaFoldDB" id="A0A0A2V033"/>
<dbReference type="SUPFAM" id="SSF52540">
    <property type="entry name" value="P-loop containing nucleoside triphosphate hydrolases"/>
    <property type="match status" value="1"/>
</dbReference>
<keyword evidence="7" id="KW-1185">Reference proteome</keyword>
<dbReference type="InterPro" id="IPR027417">
    <property type="entry name" value="P-loop_NTPase"/>
</dbReference>
<gene>
    <name evidence="6" type="ORF">N780_00985</name>
</gene>
<organism evidence="6 7">
    <name type="scientific">Pontibacillus chungwhensis BH030062</name>
    <dbReference type="NCBI Taxonomy" id="1385513"/>
    <lineage>
        <taxon>Bacteria</taxon>
        <taxon>Bacillati</taxon>
        <taxon>Bacillota</taxon>
        <taxon>Bacilli</taxon>
        <taxon>Bacillales</taxon>
        <taxon>Bacillaceae</taxon>
        <taxon>Pontibacillus</taxon>
    </lineage>
</organism>
<protein>
    <submittedName>
        <fullName evidence="6">Multidrug ABC transporter ATPase</fullName>
    </submittedName>
</protein>
<dbReference type="PANTHER" id="PTHR43335">
    <property type="entry name" value="ABC TRANSPORTER, ATP-BINDING PROTEIN"/>
    <property type="match status" value="1"/>
</dbReference>
<dbReference type="InterPro" id="IPR003439">
    <property type="entry name" value="ABC_transporter-like_ATP-bd"/>
</dbReference>
<dbReference type="OrthoDB" id="9804819at2"/>
<evidence type="ECO:0000256" key="3">
    <source>
        <dbReference type="ARBA" id="ARBA00022741"/>
    </source>
</evidence>
<evidence type="ECO:0000256" key="4">
    <source>
        <dbReference type="ARBA" id="ARBA00022840"/>
    </source>
</evidence>
<dbReference type="PROSITE" id="PS50893">
    <property type="entry name" value="ABC_TRANSPORTER_2"/>
    <property type="match status" value="1"/>
</dbReference>
<dbReference type="CDD" id="cd03230">
    <property type="entry name" value="ABC_DR_subfamily_A"/>
    <property type="match status" value="1"/>
</dbReference>
<name>A0A0A2V033_9BACI</name>
<evidence type="ECO:0000256" key="1">
    <source>
        <dbReference type="ARBA" id="ARBA00005417"/>
    </source>
</evidence>
<dbReference type="GO" id="GO:0016887">
    <property type="term" value="F:ATP hydrolysis activity"/>
    <property type="evidence" value="ECO:0007669"/>
    <property type="project" value="InterPro"/>
</dbReference>
<dbReference type="PROSITE" id="PS00211">
    <property type="entry name" value="ABC_TRANSPORTER_1"/>
    <property type="match status" value="1"/>
</dbReference>